<dbReference type="Proteomes" id="UP001282284">
    <property type="component" value="Unassembled WGS sequence"/>
</dbReference>
<comment type="caution">
    <text evidence="2">The sequence shown here is derived from an EMBL/GenBank/DDBJ whole genome shotgun (WGS) entry which is preliminary data.</text>
</comment>
<evidence type="ECO:0000259" key="1">
    <source>
        <dbReference type="Pfam" id="PF09369"/>
    </source>
</evidence>
<accession>A0ABU4G3P0</accession>
<evidence type="ECO:0000313" key="2">
    <source>
        <dbReference type="EMBL" id="MDW0111583.1"/>
    </source>
</evidence>
<reference evidence="2 3" key="1">
    <citation type="submission" date="2023-06" db="EMBL/GenBank/DDBJ databases">
        <title>Sporosarcina sp. nov., isolated from Korean traditional fermented seafood 'Jeotgal'.</title>
        <authorList>
            <person name="Yang A.I."/>
            <person name="Shin N.-R."/>
        </authorList>
    </citation>
    <scope>NUCLEOTIDE SEQUENCE [LARGE SCALE GENOMIC DNA]</scope>
    <source>
        <strain evidence="2 3">KCTC13119</strain>
    </source>
</reference>
<feature type="domain" description="MrfA-like Zn-binding" evidence="1">
    <location>
        <begin position="19"/>
        <end position="82"/>
    </location>
</feature>
<keyword evidence="3" id="KW-1185">Reference proteome</keyword>
<sequence length="126" mass="14384">MGRSHFYTSFFFNSSDNNYNKNDIRDCPQVSLHSQTYLVFYDSYPGGIGLSEKLFNQWKELLERAAEHVRNCRCKNGCPACIGAQEEGIRMKKDVIFLLNALIGGESNVLRSKTDANEEASEKEYN</sequence>
<organism evidence="2 3">
    <name type="scientific">Sporosarcina saromensis</name>
    <dbReference type="NCBI Taxonomy" id="359365"/>
    <lineage>
        <taxon>Bacteria</taxon>
        <taxon>Bacillati</taxon>
        <taxon>Bacillota</taxon>
        <taxon>Bacilli</taxon>
        <taxon>Bacillales</taxon>
        <taxon>Caryophanaceae</taxon>
        <taxon>Sporosarcina</taxon>
    </lineage>
</organism>
<proteinExistence type="predicted"/>
<name>A0ABU4G3P0_9BACL</name>
<gene>
    <name evidence="2" type="ORF">QT711_00205</name>
</gene>
<dbReference type="InterPro" id="IPR018973">
    <property type="entry name" value="MZB"/>
</dbReference>
<protein>
    <submittedName>
        <fullName evidence="2">DUF1998 domain-containing protein</fullName>
    </submittedName>
</protein>
<dbReference type="PANTHER" id="PTHR47957">
    <property type="entry name" value="ATP-DEPENDENT HELICASE HRQ1"/>
    <property type="match status" value="1"/>
</dbReference>
<dbReference type="Pfam" id="PF09369">
    <property type="entry name" value="MZB"/>
    <property type="match status" value="1"/>
</dbReference>
<dbReference type="PANTHER" id="PTHR47957:SF3">
    <property type="entry name" value="ATP-DEPENDENT HELICASE HRQ1"/>
    <property type="match status" value="1"/>
</dbReference>
<dbReference type="EMBL" id="JAUBDI010000001">
    <property type="protein sequence ID" value="MDW0111583.1"/>
    <property type="molecule type" value="Genomic_DNA"/>
</dbReference>
<evidence type="ECO:0000313" key="3">
    <source>
        <dbReference type="Proteomes" id="UP001282284"/>
    </source>
</evidence>